<dbReference type="RefSeq" id="WP_163057994.1">
    <property type="nucleotide sequence ID" value="NZ_JAAGLI010000503.1"/>
</dbReference>
<evidence type="ECO:0000256" key="1">
    <source>
        <dbReference type="SAM" id="MobiDB-lite"/>
    </source>
</evidence>
<proteinExistence type="predicted"/>
<evidence type="ECO:0008006" key="4">
    <source>
        <dbReference type="Google" id="ProtNLM"/>
    </source>
</evidence>
<name>A0A6L9QGU7_9ACTN</name>
<dbReference type="EMBL" id="JAAGLI010000503">
    <property type="protein sequence ID" value="NEA24689.1"/>
    <property type="molecule type" value="Genomic_DNA"/>
</dbReference>
<accession>A0A6L9QGU7</accession>
<feature type="compositionally biased region" description="Low complexity" evidence="1">
    <location>
        <begin position="77"/>
        <end position="98"/>
    </location>
</feature>
<reference evidence="2 3" key="1">
    <citation type="submission" date="2020-01" db="EMBL/GenBank/DDBJ databases">
        <title>Insect and environment-associated Actinomycetes.</title>
        <authorList>
            <person name="Currrie C."/>
            <person name="Chevrette M."/>
            <person name="Carlson C."/>
            <person name="Stubbendieck R."/>
            <person name="Wendt-Pienkowski E."/>
        </authorList>
    </citation>
    <scope>NUCLEOTIDE SEQUENCE [LARGE SCALE GENOMIC DNA]</scope>
    <source>
        <strain evidence="2 3">SID10258</strain>
    </source>
</reference>
<dbReference type="AlphaFoldDB" id="A0A6L9QGU7"/>
<dbReference type="Proteomes" id="UP000475532">
    <property type="component" value="Unassembled WGS sequence"/>
</dbReference>
<gene>
    <name evidence="2" type="ORF">G3I70_19655</name>
</gene>
<evidence type="ECO:0000313" key="2">
    <source>
        <dbReference type="EMBL" id="NEA24689.1"/>
    </source>
</evidence>
<organism evidence="2 3">
    <name type="scientific">Actinomadura bangladeshensis</name>
    <dbReference type="NCBI Taxonomy" id="453573"/>
    <lineage>
        <taxon>Bacteria</taxon>
        <taxon>Bacillati</taxon>
        <taxon>Actinomycetota</taxon>
        <taxon>Actinomycetes</taxon>
        <taxon>Streptosporangiales</taxon>
        <taxon>Thermomonosporaceae</taxon>
        <taxon>Actinomadura</taxon>
    </lineage>
</organism>
<comment type="caution">
    <text evidence="2">The sequence shown here is derived from an EMBL/GenBank/DDBJ whole genome shotgun (WGS) entry which is preliminary data.</text>
</comment>
<protein>
    <recommendedName>
        <fullName evidence="4">Secreted protein</fullName>
    </recommendedName>
</protein>
<sequence>MRRIHISFRFIATWVAVTAAGMAISWAGVGDALRGTVVESPDLAAGIPVETGRPVALPPATADSRPPAVRPSRDRSTPAPSAAPSKRAARPAAPAASPGERIQTYVVKSGRVVYALNSKTARLVSATPNAGFQTKVWRTSTWIRVDLTDGTHGSTVIAVWNGHPPLVQVSEF</sequence>
<feature type="region of interest" description="Disordered" evidence="1">
    <location>
        <begin position="49"/>
        <end position="99"/>
    </location>
</feature>
<evidence type="ECO:0000313" key="3">
    <source>
        <dbReference type="Proteomes" id="UP000475532"/>
    </source>
</evidence>